<reference evidence="1" key="1">
    <citation type="submission" date="2018-02" db="EMBL/GenBank/DDBJ databases">
        <title>Rhizophora mucronata_Transcriptome.</title>
        <authorList>
            <person name="Meera S.P."/>
            <person name="Sreeshan A."/>
            <person name="Augustine A."/>
        </authorList>
    </citation>
    <scope>NUCLEOTIDE SEQUENCE</scope>
    <source>
        <tissue evidence="1">Leaf</tissue>
    </source>
</reference>
<evidence type="ECO:0000313" key="1">
    <source>
        <dbReference type="EMBL" id="MBX46575.1"/>
    </source>
</evidence>
<dbReference type="AlphaFoldDB" id="A0A2P2NVV0"/>
<proteinExistence type="predicted"/>
<sequence length="19" mass="2240">MIKMRLLIINIQQIALKCP</sequence>
<protein>
    <submittedName>
        <fullName evidence="1">Uncharacterized protein</fullName>
    </submittedName>
</protein>
<name>A0A2P2NVV0_RHIMU</name>
<organism evidence="1">
    <name type="scientific">Rhizophora mucronata</name>
    <name type="common">Asiatic mangrove</name>
    <dbReference type="NCBI Taxonomy" id="61149"/>
    <lineage>
        <taxon>Eukaryota</taxon>
        <taxon>Viridiplantae</taxon>
        <taxon>Streptophyta</taxon>
        <taxon>Embryophyta</taxon>
        <taxon>Tracheophyta</taxon>
        <taxon>Spermatophyta</taxon>
        <taxon>Magnoliopsida</taxon>
        <taxon>eudicotyledons</taxon>
        <taxon>Gunneridae</taxon>
        <taxon>Pentapetalae</taxon>
        <taxon>rosids</taxon>
        <taxon>fabids</taxon>
        <taxon>Malpighiales</taxon>
        <taxon>Rhizophoraceae</taxon>
        <taxon>Rhizophora</taxon>
    </lineage>
</organism>
<dbReference type="EMBL" id="GGEC01066091">
    <property type="protein sequence ID" value="MBX46575.1"/>
    <property type="molecule type" value="Transcribed_RNA"/>
</dbReference>
<accession>A0A2P2NVV0</accession>